<dbReference type="AlphaFoldDB" id="A0A1R2C632"/>
<dbReference type="EC" id="3.1.11.2" evidence="9"/>
<name>A0A1R2C632_9CILI</name>
<feature type="site" description="Interaction with DNA substrate" evidence="8">
    <location>
        <position position="245"/>
    </location>
</feature>
<dbReference type="EMBL" id="MPUH01000269">
    <property type="protein sequence ID" value="OMJ84431.1"/>
    <property type="molecule type" value="Genomic_DNA"/>
</dbReference>
<feature type="binding site" evidence="7">
    <location>
        <position position="149"/>
    </location>
    <ligand>
        <name>Mg(2+)</name>
        <dbReference type="ChEBI" id="CHEBI:18420"/>
        <label>1</label>
    </ligand>
</feature>
<reference evidence="11 12" key="1">
    <citation type="submission" date="2016-11" db="EMBL/GenBank/DDBJ databases">
        <title>The macronuclear genome of Stentor coeruleus: a giant cell with tiny introns.</title>
        <authorList>
            <person name="Slabodnick M."/>
            <person name="Ruby J.G."/>
            <person name="Reiff S.B."/>
            <person name="Swart E.C."/>
            <person name="Gosai S."/>
            <person name="Prabakaran S."/>
            <person name="Witkowska E."/>
            <person name="Larue G.E."/>
            <person name="Fisher S."/>
            <person name="Freeman R.M."/>
            <person name="Gunawardena J."/>
            <person name="Chu W."/>
            <person name="Stover N.A."/>
            <person name="Gregory B.D."/>
            <person name="Nowacki M."/>
            <person name="Derisi J."/>
            <person name="Roy S.W."/>
            <person name="Marshall W.F."/>
            <person name="Sood P."/>
        </authorList>
    </citation>
    <scope>NUCLEOTIDE SEQUENCE [LARGE SCALE GENOMIC DNA]</scope>
    <source>
        <strain evidence="11">WM001</strain>
    </source>
</reference>
<feature type="binding site" evidence="7">
    <location>
        <position position="151"/>
    </location>
    <ligand>
        <name>Mg(2+)</name>
        <dbReference type="ChEBI" id="CHEBI:18420"/>
        <label>1</label>
    </ligand>
</feature>
<sequence length="256" mass="29617">MRILSWNVNGLRAWSKKPSTLSFVSHKDFDIVCINETRIDSSLVNQASSLFPDFPYKYFSCSNKKGYAGVAILSRIEPICQDTSSELFFNNNGRVITLEFEKFFLVSSYFPNSGGNDEFIDSKMKWDEDFRNYLKEIMSKGKEVVWIGDLNIVSGELDYFQAKGKKVKIDDKELQSFRKFVELGFVDSFRHLNPNLKKYTWFSNKFPQNRINNKGWRIDYAMVTDGALPWVDMSLIHENILGSDHTPIELVLSFSS</sequence>
<dbReference type="OrthoDB" id="498125at2759"/>
<protein>
    <recommendedName>
        <fullName evidence="9">DNA repair nuclease/redox regulator APEX1</fullName>
        <shortName evidence="9">APEN</shortName>
        <shortName evidence="9">REF-1</shortName>
        <ecNumber evidence="9">3.1.11.2</ecNumber>
        <ecNumber evidence="9">3.1.21.-</ecNumber>
    </recommendedName>
    <alternativeName>
        <fullName evidence="9">APEX nuclease</fullName>
    </alternativeName>
    <alternativeName>
        <fullName evidence="9">Apurinic-apyrimidinic endonuclease 1</fullName>
    </alternativeName>
    <alternativeName>
        <fullName evidence="9">Redox factor-1</fullName>
    </alternativeName>
    <component>
        <recommendedName>
            <fullName evidence="9">DNA repair nuclease/redox regulator APEX1, mitochondrial</fullName>
        </recommendedName>
    </component>
</protein>
<accession>A0A1R2C632</accession>
<keyword evidence="9" id="KW-0227">DNA damage</keyword>
<keyword evidence="4" id="KW-0378">Hydrolase</keyword>
<feature type="binding site" evidence="7">
    <location>
        <position position="7"/>
    </location>
    <ligand>
        <name>Mg(2+)</name>
        <dbReference type="ChEBI" id="CHEBI:18420"/>
        <label>1</label>
    </ligand>
</feature>
<comment type="caution">
    <text evidence="11">The sequence shown here is derived from an EMBL/GenBank/DDBJ whole genome shotgun (WGS) entry which is preliminary data.</text>
</comment>
<dbReference type="InterPro" id="IPR005135">
    <property type="entry name" value="Endo/exonuclease/phosphatase"/>
</dbReference>
<dbReference type="NCBIfam" id="TIGR00195">
    <property type="entry name" value="exoDNase_III"/>
    <property type="match status" value="1"/>
</dbReference>
<evidence type="ECO:0000256" key="3">
    <source>
        <dbReference type="ARBA" id="ARBA00022723"/>
    </source>
</evidence>
<feature type="site" description="Important for catalytic activity" evidence="8">
    <location>
        <position position="219"/>
    </location>
</feature>
<dbReference type="InterPro" id="IPR004808">
    <property type="entry name" value="AP_endonuc_1"/>
</dbReference>
<comment type="similarity">
    <text evidence="2 9">Belongs to the DNA repair enzymes AP/ExoA family.</text>
</comment>
<dbReference type="GO" id="GO:0003677">
    <property type="term" value="F:DNA binding"/>
    <property type="evidence" value="ECO:0007669"/>
    <property type="project" value="InterPro"/>
</dbReference>
<dbReference type="InterPro" id="IPR036691">
    <property type="entry name" value="Endo/exonu/phosph_ase_sf"/>
</dbReference>
<feature type="active site" description="Proton donor/acceptor" evidence="6">
    <location>
        <position position="149"/>
    </location>
</feature>
<evidence type="ECO:0000256" key="5">
    <source>
        <dbReference type="ARBA" id="ARBA00022842"/>
    </source>
</evidence>
<dbReference type="NCBIfam" id="TIGR00633">
    <property type="entry name" value="xth"/>
    <property type="match status" value="1"/>
</dbReference>
<keyword evidence="12" id="KW-1185">Reference proteome</keyword>
<feature type="active site" description="Proton acceptor" evidence="6">
    <location>
        <position position="245"/>
    </location>
</feature>
<evidence type="ECO:0000256" key="9">
    <source>
        <dbReference type="RuleBase" id="RU362131"/>
    </source>
</evidence>
<keyword evidence="9" id="KW-0234">DNA repair</keyword>
<dbReference type="GO" id="GO:0046872">
    <property type="term" value="F:metal ion binding"/>
    <property type="evidence" value="ECO:0007669"/>
    <property type="project" value="UniProtKB-KW"/>
</dbReference>
<evidence type="ECO:0000256" key="8">
    <source>
        <dbReference type="PIRSR" id="PIRSR604808-3"/>
    </source>
</evidence>
<dbReference type="EC" id="3.1.21.-" evidence="9"/>
<dbReference type="Gene3D" id="3.60.10.10">
    <property type="entry name" value="Endonuclease/exonuclease/phosphatase"/>
    <property type="match status" value="1"/>
</dbReference>
<feature type="domain" description="Endonuclease/exonuclease/phosphatase" evidence="10">
    <location>
        <begin position="4"/>
        <end position="245"/>
    </location>
</feature>
<comment type="cofactor">
    <cofactor evidence="1">
        <name>Mn(2+)</name>
        <dbReference type="ChEBI" id="CHEBI:29035"/>
    </cofactor>
</comment>
<evidence type="ECO:0000256" key="6">
    <source>
        <dbReference type="PIRSR" id="PIRSR604808-1"/>
    </source>
</evidence>
<dbReference type="SUPFAM" id="SSF56219">
    <property type="entry name" value="DNase I-like"/>
    <property type="match status" value="1"/>
</dbReference>
<evidence type="ECO:0000259" key="10">
    <source>
        <dbReference type="Pfam" id="PF03372"/>
    </source>
</evidence>
<keyword evidence="7" id="KW-0464">Manganese</keyword>
<evidence type="ECO:0000313" key="11">
    <source>
        <dbReference type="EMBL" id="OMJ84431.1"/>
    </source>
</evidence>
<feature type="active site" evidence="6">
    <location>
        <position position="109"/>
    </location>
</feature>
<keyword evidence="3 7" id="KW-0479">Metal-binding</keyword>
<dbReference type="CDD" id="cd09087">
    <property type="entry name" value="Ape1-like_AP-endo"/>
    <property type="match status" value="1"/>
</dbReference>
<dbReference type="PROSITE" id="PS00727">
    <property type="entry name" value="AP_NUCLEASE_F1_2"/>
    <property type="match status" value="1"/>
</dbReference>
<dbReference type="PANTHER" id="PTHR22748">
    <property type="entry name" value="AP ENDONUCLEASE"/>
    <property type="match status" value="1"/>
</dbReference>
<dbReference type="GO" id="GO:0008081">
    <property type="term" value="F:phosphoric diester hydrolase activity"/>
    <property type="evidence" value="ECO:0007669"/>
    <property type="project" value="TreeGrafter"/>
</dbReference>
<proteinExistence type="inferred from homology"/>
<feature type="binding site" evidence="7">
    <location>
        <position position="245"/>
    </location>
    <ligand>
        <name>Mg(2+)</name>
        <dbReference type="ChEBI" id="CHEBI:18420"/>
        <label>1</label>
    </ligand>
</feature>
<dbReference type="PROSITE" id="PS51435">
    <property type="entry name" value="AP_NUCLEASE_F1_4"/>
    <property type="match status" value="1"/>
</dbReference>
<feature type="binding site" evidence="7">
    <location>
        <position position="244"/>
    </location>
    <ligand>
        <name>Mg(2+)</name>
        <dbReference type="ChEBI" id="CHEBI:18420"/>
        <label>1</label>
    </ligand>
</feature>
<dbReference type="Proteomes" id="UP000187209">
    <property type="component" value="Unassembled WGS sequence"/>
</dbReference>
<evidence type="ECO:0000256" key="2">
    <source>
        <dbReference type="ARBA" id="ARBA00007092"/>
    </source>
</evidence>
<evidence type="ECO:0000256" key="4">
    <source>
        <dbReference type="ARBA" id="ARBA00022801"/>
    </source>
</evidence>
<dbReference type="PANTHER" id="PTHR22748:SF6">
    <property type="entry name" value="DNA-(APURINIC OR APYRIMIDINIC SITE) ENDONUCLEASE"/>
    <property type="match status" value="1"/>
</dbReference>
<feature type="site" description="Transition state stabilizer" evidence="8">
    <location>
        <position position="151"/>
    </location>
</feature>
<keyword evidence="5 7" id="KW-0460">Magnesium</keyword>
<evidence type="ECO:0000256" key="7">
    <source>
        <dbReference type="PIRSR" id="PIRSR604808-2"/>
    </source>
</evidence>
<dbReference type="GO" id="GO:0005634">
    <property type="term" value="C:nucleus"/>
    <property type="evidence" value="ECO:0007669"/>
    <property type="project" value="TreeGrafter"/>
</dbReference>
<dbReference type="GO" id="GO:0003906">
    <property type="term" value="F:DNA-(apurinic or apyrimidinic site) endonuclease activity"/>
    <property type="evidence" value="ECO:0007669"/>
    <property type="project" value="TreeGrafter"/>
</dbReference>
<evidence type="ECO:0000313" key="12">
    <source>
        <dbReference type="Proteomes" id="UP000187209"/>
    </source>
</evidence>
<dbReference type="Pfam" id="PF03372">
    <property type="entry name" value="Exo_endo_phos"/>
    <property type="match status" value="1"/>
</dbReference>
<organism evidence="11 12">
    <name type="scientific">Stentor coeruleus</name>
    <dbReference type="NCBI Taxonomy" id="5963"/>
    <lineage>
        <taxon>Eukaryota</taxon>
        <taxon>Sar</taxon>
        <taxon>Alveolata</taxon>
        <taxon>Ciliophora</taxon>
        <taxon>Postciliodesmatophora</taxon>
        <taxon>Heterotrichea</taxon>
        <taxon>Heterotrichida</taxon>
        <taxon>Stentoridae</taxon>
        <taxon>Stentor</taxon>
    </lineage>
</organism>
<dbReference type="InterPro" id="IPR020848">
    <property type="entry name" value="AP_endonuclease_F1_CS"/>
</dbReference>
<feature type="binding site" evidence="7">
    <location>
        <position position="36"/>
    </location>
    <ligand>
        <name>Mg(2+)</name>
        <dbReference type="ChEBI" id="CHEBI:18420"/>
        <label>1</label>
    </ligand>
</feature>
<comment type="cofactor">
    <cofactor evidence="7 9">
        <name>Mg(2+)</name>
        <dbReference type="ChEBI" id="CHEBI:18420"/>
    </cofactor>
    <cofactor evidence="7 9">
        <name>Mn(2+)</name>
        <dbReference type="ChEBI" id="CHEBI:29035"/>
    </cofactor>
    <text evidence="7 9">Probably binds two magnesium or manganese ions per subunit.</text>
</comment>
<dbReference type="GO" id="GO:0008311">
    <property type="term" value="F:double-stranded DNA 3'-5' DNA exonuclease activity"/>
    <property type="evidence" value="ECO:0007669"/>
    <property type="project" value="UniProtKB-EC"/>
</dbReference>
<dbReference type="GO" id="GO:0006284">
    <property type="term" value="P:base-excision repair"/>
    <property type="evidence" value="ECO:0007669"/>
    <property type="project" value="TreeGrafter"/>
</dbReference>
<evidence type="ECO:0000256" key="1">
    <source>
        <dbReference type="ARBA" id="ARBA00001936"/>
    </source>
</evidence>
<gene>
    <name evidence="11" type="ORF">SteCoe_14441</name>
</gene>